<feature type="chain" id="PRO_5040348572" description="Triacylglycerol lipase" evidence="1">
    <location>
        <begin position="24"/>
        <end position="282"/>
    </location>
</feature>
<proteinExistence type="predicted"/>
<comment type="caution">
    <text evidence="2">The sequence shown here is derived from an EMBL/GenBank/DDBJ whole genome shotgun (WGS) entry which is preliminary data.</text>
</comment>
<dbReference type="InterPro" id="IPR029058">
    <property type="entry name" value="AB_hydrolase_fold"/>
</dbReference>
<dbReference type="GO" id="GO:0016298">
    <property type="term" value="F:lipase activity"/>
    <property type="evidence" value="ECO:0007669"/>
    <property type="project" value="TreeGrafter"/>
</dbReference>
<dbReference type="GO" id="GO:0016042">
    <property type="term" value="P:lipid catabolic process"/>
    <property type="evidence" value="ECO:0007669"/>
    <property type="project" value="InterPro"/>
</dbReference>
<dbReference type="PANTHER" id="PTHR32015:SF1">
    <property type="entry name" value="LIPASE"/>
    <property type="match status" value="1"/>
</dbReference>
<evidence type="ECO:0000313" key="3">
    <source>
        <dbReference type="Proteomes" id="UP000717515"/>
    </source>
</evidence>
<sequence>MLLKSLLSVVGVVAATLATTASGAAPKWGGYNDFNCKPSPAHPNPLIMLHGLMGVSLEFSYLAPRFALKGYCVFAKDYGHVKEIPILGGLADLMVSGQEVSDLVDRVLNSTRASKVDFLGHSEGSTLMRVYVKYFNGVSKTGALTAIGSNQYGTEFAHIVTFLRKENLWSGVESTLGSVCKPCVQLVTDSDFLQKLNEGGDTYPTIKYLMLASKYDELITPYTQGFLRTLGSNVHNVELQNLCKLDYSMHITQAYDPIAFHAIDQFLSGGNYADVDCSYLVK</sequence>
<accession>A0A9P8A4V5</accession>
<name>A0A9P8A4V5_MORAP</name>
<dbReference type="EMBL" id="JAIFTL010000130">
    <property type="protein sequence ID" value="KAG9322786.1"/>
    <property type="molecule type" value="Genomic_DNA"/>
</dbReference>
<feature type="signal peptide" evidence="1">
    <location>
        <begin position="1"/>
        <end position="23"/>
    </location>
</feature>
<dbReference type="PANTHER" id="PTHR32015">
    <property type="entry name" value="FASTING INDUCED LIPASE"/>
    <property type="match status" value="1"/>
</dbReference>
<protein>
    <recommendedName>
        <fullName evidence="4">Triacylglycerol lipase</fullName>
    </recommendedName>
</protein>
<dbReference type="Pfam" id="PF01674">
    <property type="entry name" value="Lipase_2"/>
    <property type="match status" value="1"/>
</dbReference>
<dbReference type="SUPFAM" id="SSF53474">
    <property type="entry name" value="alpha/beta-Hydrolases"/>
    <property type="match status" value="1"/>
</dbReference>
<dbReference type="Gene3D" id="3.40.50.1820">
    <property type="entry name" value="alpha/beta hydrolase"/>
    <property type="match status" value="1"/>
</dbReference>
<evidence type="ECO:0000313" key="2">
    <source>
        <dbReference type="EMBL" id="KAG9322786.1"/>
    </source>
</evidence>
<evidence type="ECO:0000256" key="1">
    <source>
        <dbReference type="SAM" id="SignalP"/>
    </source>
</evidence>
<keyword evidence="1" id="KW-0732">Signal</keyword>
<dbReference type="Proteomes" id="UP000717515">
    <property type="component" value="Unassembled WGS sequence"/>
</dbReference>
<reference evidence="2" key="1">
    <citation type="submission" date="2021-07" db="EMBL/GenBank/DDBJ databases">
        <title>Draft genome of Mortierella alpina, strain LL118, isolated from an aspen leaf litter sample.</title>
        <authorList>
            <person name="Yang S."/>
            <person name="Vinatzer B.A."/>
        </authorList>
    </citation>
    <scope>NUCLEOTIDE SEQUENCE</scope>
    <source>
        <strain evidence="2">LL118</strain>
    </source>
</reference>
<organism evidence="2 3">
    <name type="scientific">Mortierella alpina</name>
    <name type="common">Oleaginous fungus</name>
    <name type="synonym">Mortierella renispora</name>
    <dbReference type="NCBI Taxonomy" id="64518"/>
    <lineage>
        <taxon>Eukaryota</taxon>
        <taxon>Fungi</taxon>
        <taxon>Fungi incertae sedis</taxon>
        <taxon>Mucoromycota</taxon>
        <taxon>Mortierellomycotina</taxon>
        <taxon>Mortierellomycetes</taxon>
        <taxon>Mortierellales</taxon>
        <taxon>Mortierellaceae</taxon>
        <taxon>Mortierella</taxon>
    </lineage>
</organism>
<gene>
    <name evidence="2" type="ORF">KVV02_001230</name>
</gene>
<evidence type="ECO:0008006" key="4">
    <source>
        <dbReference type="Google" id="ProtNLM"/>
    </source>
</evidence>
<dbReference type="AlphaFoldDB" id="A0A9P8A4V5"/>
<dbReference type="InterPro" id="IPR002918">
    <property type="entry name" value="Lipase_EstA/Esterase_EstB"/>
</dbReference>